<keyword evidence="2" id="KW-1133">Transmembrane helix</keyword>
<dbReference type="OrthoDB" id="5581281at2759"/>
<reference evidence="3 4" key="1">
    <citation type="submission" date="2009-11" db="EMBL/GenBank/DDBJ databases">
        <title>Annotation of Allomyces macrogynus ATCC 38327.</title>
        <authorList>
            <consortium name="The Broad Institute Genome Sequencing Platform"/>
            <person name="Russ C."/>
            <person name="Cuomo C."/>
            <person name="Burger G."/>
            <person name="Gray M.W."/>
            <person name="Holland P.W.H."/>
            <person name="King N."/>
            <person name="Lang F.B.F."/>
            <person name="Roger A.J."/>
            <person name="Ruiz-Trillo I."/>
            <person name="Young S.K."/>
            <person name="Zeng Q."/>
            <person name="Gargeya S."/>
            <person name="Fitzgerald M."/>
            <person name="Haas B."/>
            <person name="Abouelleil A."/>
            <person name="Alvarado L."/>
            <person name="Arachchi H.M."/>
            <person name="Berlin A."/>
            <person name="Chapman S.B."/>
            <person name="Gearin G."/>
            <person name="Goldberg J."/>
            <person name="Griggs A."/>
            <person name="Gujja S."/>
            <person name="Hansen M."/>
            <person name="Heiman D."/>
            <person name="Howarth C."/>
            <person name="Larimer J."/>
            <person name="Lui A."/>
            <person name="MacDonald P.J.P."/>
            <person name="McCowen C."/>
            <person name="Montmayeur A."/>
            <person name="Murphy C."/>
            <person name="Neiman D."/>
            <person name="Pearson M."/>
            <person name="Priest M."/>
            <person name="Roberts A."/>
            <person name="Saif S."/>
            <person name="Shea T."/>
            <person name="Sisk P."/>
            <person name="Stolte C."/>
            <person name="Sykes S."/>
            <person name="Wortman J."/>
            <person name="Nusbaum C."/>
            <person name="Birren B."/>
        </authorList>
    </citation>
    <scope>NUCLEOTIDE SEQUENCE [LARGE SCALE GENOMIC DNA]</scope>
    <source>
        <strain evidence="3 4">ATCC 38327</strain>
    </source>
</reference>
<keyword evidence="2" id="KW-0472">Membrane</keyword>
<keyword evidence="2" id="KW-0812">Transmembrane</keyword>
<gene>
    <name evidence="3" type="ORF">AMAG_16742</name>
</gene>
<dbReference type="VEuPathDB" id="FungiDB:AMAG_16742"/>
<protein>
    <submittedName>
        <fullName evidence="3">Uncharacterized protein</fullName>
    </submittedName>
</protein>
<reference evidence="4" key="2">
    <citation type="submission" date="2009-11" db="EMBL/GenBank/DDBJ databases">
        <title>The Genome Sequence of Allomyces macrogynus strain ATCC 38327.</title>
        <authorList>
            <consortium name="The Broad Institute Genome Sequencing Platform"/>
            <person name="Russ C."/>
            <person name="Cuomo C."/>
            <person name="Shea T."/>
            <person name="Young S.K."/>
            <person name="Zeng Q."/>
            <person name="Koehrsen M."/>
            <person name="Haas B."/>
            <person name="Borodovsky M."/>
            <person name="Guigo R."/>
            <person name="Alvarado L."/>
            <person name="Berlin A."/>
            <person name="Borenstein D."/>
            <person name="Chen Z."/>
            <person name="Engels R."/>
            <person name="Freedman E."/>
            <person name="Gellesch M."/>
            <person name="Goldberg J."/>
            <person name="Griggs A."/>
            <person name="Gujja S."/>
            <person name="Heiman D."/>
            <person name="Hepburn T."/>
            <person name="Howarth C."/>
            <person name="Jen D."/>
            <person name="Larson L."/>
            <person name="Lewis B."/>
            <person name="Mehta T."/>
            <person name="Park D."/>
            <person name="Pearson M."/>
            <person name="Roberts A."/>
            <person name="Saif S."/>
            <person name="Shenoy N."/>
            <person name="Sisk P."/>
            <person name="Stolte C."/>
            <person name="Sykes S."/>
            <person name="Walk T."/>
            <person name="White J."/>
            <person name="Yandava C."/>
            <person name="Burger G."/>
            <person name="Gray M.W."/>
            <person name="Holland P.W.H."/>
            <person name="King N."/>
            <person name="Lang F.B.F."/>
            <person name="Roger A.J."/>
            <person name="Ruiz-Trillo I."/>
            <person name="Lander E."/>
            <person name="Nusbaum C."/>
        </authorList>
    </citation>
    <scope>NUCLEOTIDE SEQUENCE [LARGE SCALE GENOMIC DNA]</scope>
    <source>
        <strain evidence="4">ATCC 38327</strain>
    </source>
</reference>
<dbReference type="EMBL" id="GG745378">
    <property type="protein sequence ID" value="KNE72256.1"/>
    <property type="molecule type" value="Genomic_DNA"/>
</dbReference>
<evidence type="ECO:0000256" key="2">
    <source>
        <dbReference type="SAM" id="Phobius"/>
    </source>
</evidence>
<evidence type="ECO:0000313" key="3">
    <source>
        <dbReference type="EMBL" id="KNE72256.1"/>
    </source>
</evidence>
<keyword evidence="4" id="KW-1185">Reference proteome</keyword>
<name>A0A0L0TC11_ALLM3</name>
<evidence type="ECO:0000313" key="4">
    <source>
        <dbReference type="Proteomes" id="UP000054350"/>
    </source>
</evidence>
<feature type="region of interest" description="Disordered" evidence="1">
    <location>
        <begin position="1"/>
        <end position="22"/>
    </location>
</feature>
<organism evidence="3 4">
    <name type="scientific">Allomyces macrogynus (strain ATCC 38327)</name>
    <name type="common">Allomyces javanicus var. macrogynus</name>
    <dbReference type="NCBI Taxonomy" id="578462"/>
    <lineage>
        <taxon>Eukaryota</taxon>
        <taxon>Fungi</taxon>
        <taxon>Fungi incertae sedis</taxon>
        <taxon>Blastocladiomycota</taxon>
        <taxon>Blastocladiomycetes</taxon>
        <taxon>Blastocladiales</taxon>
        <taxon>Blastocladiaceae</taxon>
        <taxon>Allomyces</taxon>
    </lineage>
</organism>
<dbReference type="Proteomes" id="UP000054350">
    <property type="component" value="Unassembled WGS sequence"/>
</dbReference>
<sequence>MTDVEQQQQQHGAVTDKPTLSDSATPLRTSWARRLVPTNRYARYLCFGTIFVVVIFVVAFLALWFTTRPITIVPTLARPEVYETDASPVQWKLYGTKIWPLWGWWGIKVLTRNENVFDIVLQGVDMTATISTTSTTGRREVLLGTTPSTRGEMWVPAKRTLEVKEQSFQFMWDLSIAEQARSLATLLVLCGVNATSLPAPLTSRWDLPDPSDKNAALVKWYVRARRVRGLLGLPMPSTDDAPQGFWVPEDEPRESRADTWQRVEEVFCAMEVENRGKVARHIQQLANLTVRACESGMCQY</sequence>
<proteinExistence type="predicted"/>
<feature type="transmembrane region" description="Helical" evidence="2">
    <location>
        <begin position="41"/>
        <end position="65"/>
    </location>
</feature>
<evidence type="ECO:0000256" key="1">
    <source>
        <dbReference type="SAM" id="MobiDB-lite"/>
    </source>
</evidence>
<dbReference type="AlphaFoldDB" id="A0A0L0TC11"/>
<accession>A0A0L0TC11</accession>